<evidence type="ECO:0000313" key="5">
    <source>
        <dbReference type="Proteomes" id="UP000266327"/>
    </source>
</evidence>
<feature type="domain" description="Methyl-accepting transducer" evidence="3">
    <location>
        <begin position="5"/>
        <end position="63"/>
    </location>
</feature>
<dbReference type="AlphaFoldDB" id="A0A3A3G101"/>
<dbReference type="InterPro" id="IPR004089">
    <property type="entry name" value="MCPsignal_dom"/>
</dbReference>
<reference evidence="5" key="1">
    <citation type="submission" date="2018-09" db="EMBL/GenBank/DDBJ databases">
        <authorList>
            <person name="Zhu H."/>
        </authorList>
    </citation>
    <scope>NUCLEOTIDE SEQUENCE [LARGE SCALE GENOMIC DNA]</scope>
    <source>
        <strain evidence="5">K1S02-23</strain>
    </source>
</reference>
<dbReference type="Proteomes" id="UP000266327">
    <property type="component" value="Unassembled WGS sequence"/>
</dbReference>
<evidence type="ECO:0000256" key="1">
    <source>
        <dbReference type="ARBA" id="ARBA00022481"/>
    </source>
</evidence>
<dbReference type="Pfam" id="PF00015">
    <property type="entry name" value="MCPsignal"/>
    <property type="match status" value="1"/>
</dbReference>
<organism evidence="4 5">
    <name type="scientific">Noviherbaspirillum sedimenti</name>
    <dbReference type="NCBI Taxonomy" id="2320865"/>
    <lineage>
        <taxon>Bacteria</taxon>
        <taxon>Pseudomonadati</taxon>
        <taxon>Pseudomonadota</taxon>
        <taxon>Betaproteobacteria</taxon>
        <taxon>Burkholderiales</taxon>
        <taxon>Oxalobacteraceae</taxon>
        <taxon>Noviherbaspirillum</taxon>
    </lineage>
</organism>
<evidence type="ECO:0000256" key="2">
    <source>
        <dbReference type="ARBA" id="ARBA00029447"/>
    </source>
</evidence>
<dbReference type="RefSeq" id="WP_119785587.1">
    <property type="nucleotide sequence ID" value="NZ_QYUQ01000002.1"/>
</dbReference>
<dbReference type="GO" id="GO:0005886">
    <property type="term" value="C:plasma membrane"/>
    <property type="evidence" value="ECO:0007669"/>
    <property type="project" value="TreeGrafter"/>
</dbReference>
<accession>A0A3A3G101</accession>
<evidence type="ECO:0000313" key="4">
    <source>
        <dbReference type="EMBL" id="RJG02127.1"/>
    </source>
</evidence>
<dbReference type="EMBL" id="QYUQ01000002">
    <property type="protein sequence ID" value="RJG02127.1"/>
    <property type="molecule type" value="Genomic_DNA"/>
</dbReference>
<sequence>MPLGSQVHAGSELVGDAGQTMQKIMQSVQRVTDLMSEISAATVQQSSGIDLINQAAAEIEGVTRQNARLVKETALAASSLQLQSQQLAESVAVFKVSDAGDIQAEALLPENGRNDGAMVVPGAYLTC</sequence>
<dbReference type="GO" id="GO:0006935">
    <property type="term" value="P:chemotaxis"/>
    <property type="evidence" value="ECO:0007669"/>
    <property type="project" value="TreeGrafter"/>
</dbReference>
<dbReference type="Gene3D" id="1.10.287.950">
    <property type="entry name" value="Methyl-accepting chemotaxis protein"/>
    <property type="match status" value="1"/>
</dbReference>
<dbReference type="InterPro" id="IPR051310">
    <property type="entry name" value="MCP_chemotaxis"/>
</dbReference>
<name>A0A3A3G101_9BURK</name>
<comment type="similarity">
    <text evidence="2">Belongs to the methyl-accepting chemotaxis (MCP) protein family.</text>
</comment>
<dbReference type="OrthoDB" id="9806477at2"/>
<dbReference type="SUPFAM" id="SSF58104">
    <property type="entry name" value="Methyl-accepting chemotaxis protein (MCP) signaling domain"/>
    <property type="match status" value="1"/>
</dbReference>
<dbReference type="GO" id="GO:0004888">
    <property type="term" value="F:transmembrane signaling receptor activity"/>
    <property type="evidence" value="ECO:0007669"/>
    <property type="project" value="TreeGrafter"/>
</dbReference>
<proteinExistence type="inferred from homology"/>
<gene>
    <name evidence="4" type="ORF">D3878_11510</name>
</gene>
<keyword evidence="5" id="KW-1185">Reference proteome</keyword>
<comment type="caution">
    <text evidence="4">The sequence shown here is derived from an EMBL/GenBank/DDBJ whole genome shotgun (WGS) entry which is preliminary data.</text>
</comment>
<dbReference type="GO" id="GO:0007165">
    <property type="term" value="P:signal transduction"/>
    <property type="evidence" value="ECO:0007669"/>
    <property type="project" value="InterPro"/>
</dbReference>
<protein>
    <recommendedName>
        <fullName evidence="3">Methyl-accepting transducer domain-containing protein</fullName>
    </recommendedName>
</protein>
<evidence type="ECO:0000259" key="3">
    <source>
        <dbReference type="Pfam" id="PF00015"/>
    </source>
</evidence>
<keyword evidence="1" id="KW-0488">Methylation</keyword>
<dbReference type="PANTHER" id="PTHR43531">
    <property type="entry name" value="PROTEIN ICFG"/>
    <property type="match status" value="1"/>
</dbReference>
<dbReference type="PANTHER" id="PTHR43531:SF14">
    <property type="entry name" value="METHYL-ACCEPTING CHEMOTAXIS PROTEIN I-RELATED"/>
    <property type="match status" value="1"/>
</dbReference>